<dbReference type="InterPro" id="IPR036393">
    <property type="entry name" value="AceGlu_kinase-like_sf"/>
</dbReference>
<keyword evidence="5" id="KW-0808">Transferase</keyword>
<dbReference type="GO" id="GO:0009090">
    <property type="term" value="P:homoserine biosynthetic process"/>
    <property type="evidence" value="ECO:0007669"/>
    <property type="project" value="TreeGrafter"/>
</dbReference>
<dbReference type="GO" id="GO:0005829">
    <property type="term" value="C:cytosol"/>
    <property type="evidence" value="ECO:0007669"/>
    <property type="project" value="TreeGrafter"/>
</dbReference>
<keyword evidence="5" id="KW-0418">Kinase</keyword>
<proteinExistence type="inferred from homology"/>
<feature type="non-terminal residue" evidence="5">
    <location>
        <position position="121"/>
    </location>
</feature>
<evidence type="ECO:0000313" key="6">
    <source>
        <dbReference type="Proteomes" id="UP000236333"/>
    </source>
</evidence>
<dbReference type="InterPro" id="IPR001048">
    <property type="entry name" value="Asp/Glu/Uridylate_kinase"/>
</dbReference>
<dbReference type="GO" id="GO:0009089">
    <property type="term" value="P:lysine biosynthetic process via diaminopimelate"/>
    <property type="evidence" value="ECO:0007669"/>
    <property type="project" value="TreeGrafter"/>
</dbReference>
<comment type="caution">
    <text evidence="5">The sequence shown here is derived from an EMBL/GenBank/DDBJ whole genome shotgun (WGS) entry which is preliminary data.</text>
</comment>
<dbReference type="Gene3D" id="1.20.120.1320">
    <property type="entry name" value="Aspartokinase, catalytic domain"/>
    <property type="match status" value="1"/>
</dbReference>
<organism evidence="5 6">
    <name type="scientific">Tetrabaena socialis</name>
    <dbReference type="NCBI Taxonomy" id="47790"/>
    <lineage>
        <taxon>Eukaryota</taxon>
        <taxon>Viridiplantae</taxon>
        <taxon>Chlorophyta</taxon>
        <taxon>core chlorophytes</taxon>
        <taxon>Chlorophyceae</taxon>
        <taxon>CS clade</taxon>
        <taxon>Chlamydomonadales</taxon>
        <taxon>Tetrabaenaceae</taxon>
        <taxon>Tetrabaena</taxon>
    </lineage>
</organism>
<dbReference type="GO" id="GO:0009088">
    <property type="term" value="P:threonine biosynthetic process"/>
    <property type="evidence" value="ECO:0007669"/>
    <property type="project" value="UniProtKB-KW"/>
</dbReference>
<feature type="domain" description="Aspartate/glutamate/uridylate kinase" evidence="4">
    <location>
        <begin position="56"/>
        <end position="103"/>
    </location>
</feature>
<accession>A0A2J7ZGM4</accession>
<dbReference type="Pfam" id="PF00696">
    <property type="entry name" value="AA_kinase"/>
    <property type="match status" value="1"/>
</dbReference>
<keyword evidence="6" id="KW-1185">Reference proteome</keyword>
<evidence type="ECO:0000259" key="4">
    <source>
        <dbReference type="Pfam" id="PF00696"/>
    </source>
</evidence>
<evidence type="ECO:0000256" key="1">
    <source>
        <dbReference type="ARBA" id="ARBA00010122"/>
    </source>
</evidence>
<dbReference type="PROSITE" id="PS00324">
    <property type="entry name" value="ASPARTOKINASE"/>
    <property type="match status" value="1"/>
</dbReference>
<dbReference type="Proteomes" id="UP000236333">
    <property type="component" value="Unassembled WGS sequence"/>
</dbReference>
<dbReference type="PANTHER" id="PTHR21499:SF59">
    <property type="entry name" value="ASPARTOKINASE"/>
    <property type="match status" value="1"/>
</dbReference>
<feature type="region of interest" description="Disordered" evidence="3">
    <location>
        <begin position="1"/>
        <end position="26"/>
    </location>
</feature>
<comment type="similarity">
    <text evidence="1">Belongs to the aspartokinase family.</text>
</comment>
<dbReference type="EMBL" id="PGGS01002955">
    <property type="protein sequence ID" value="PNG99420.1"/>
    <property type="molecule type" value="Genomic_DNA"/>
</dbReference>
<dbReference type="SUPFAM" id="SSF53633">
    <property type="entry name" value="Carbamate kinase-like"/>
    <property type="match status" value="1"/>
</dbReference>
<feature type="compositionally biased region" description="Low complexity" evidence="3">
    <location>
        <begin position="14"/>
        <end position="26"/>
    </location>
</feature>
<evidence type="ECO:0000256" key="3">
    <source>
        <dbReference type="SAM" id="MobiDB-lite"/>
    </source>
</evidence>
<evidence type="ECO:0000313" key="5">
    <source>
        <dbReference type="EMBL" id="PNG99420.1"/>
    </source>
</evidence>
<gene>
    <name evidence="5" type="ORF">TSOC_014802</name>
</gene>
<keyword evidence="2" id="KW-0791">Threonine biosynthesis</keyword>
<name>A0A2J7ZGM4_9CHLO</name>
<dbReference type="PANTHER" id="PTHR21499">
    <property type="entry name" value="ASPARTATE KINASE"/>
    <property type="match status" value="1"/>
</dbReference>
<dbReference type="AlphaFoldDB" id="A0A2J7ZGM4"/>
<protein>
    <submittedName>
        <fullName evidence="5">Aspartokinase 1, chloroplastic</fullName>
    </submittedName>
</protein>
<dbReference type="GO" id="GO:0004072">
    <property type="term" value="F:aspartate kinase activity"/>
    <property type="evidence" value="ECO:0007669"/>
    <property type="project" value="InterPro"/>
</dbReference>
<sequence length="121" mass="12656">MLLHSQPPCPVVPSSPRSAPVARHAGSRGVAAQAAAAVASPRQEQAAGQGVQQVNVVYKFGGSSVRDAARMREVADIITSFPEYTPCVVLSAMGKTTNLLLECGDLALRTSTDKISQLEPL</sequence>
<dbReference type="OrthoDB" id="4323675at2759"/>
<keyword evidence="2" id="KW-0028">Amino-acid biosynthesis</keyword>
<dbReference type="Gene3D" id="3.40.1160.10">
    <property type="entry name" value="Acetylglutamate kinase-like"/>
    <property type="match status" value="1"/>
</dbReference>
<dbReference type="InterPro" id="IPR018042">
    <property type="entry name" value="Aspartate_kinase_CS"/>
</dbReference>
<reference evidence="5 6" key="1">
    <citation type="journal article" date="2017" name="Mol. Biol. Evol.">
        <title>The 4-celled Tetrabaena socialis nuclear genome reveals the essential components for genetic control of cell number at the origin of multicellularity in the volvocine lineage.</title>
        <authorList>
            <person name="Featherston J."/>
            <person name="Arakaki Y."/>
            <person name="Hanschen E.R."/>
            <person name="Ferris P.J."/>
            <person name="Michod R.E."/>
            <person name="Olson B.J.S.C."/>
            <person name="Nozaki H."/>
            <person name="Durand P.M."/>
        </authorList>
    </citation>
    <scope>NUCLEOTIDE SEQUENCE [LARGE SCALE GENOMIC DNA]</scope>
    <source>
        <strain evidence="5 6">NIES-571</strain>
    </source>
</reference>
<evidence type="ECO:0000256" key="2">
    <source>
        <dbReference type="ARBA" id="ARBA00022697"/>
    </source>
</evidence>
<dbReference type="InterPro" id="IPR042199">
    <property type="entry name" value="AsparK_Bifunc_asparK/hSer_DH"/>
</dbReference>
<dbReference type="GO" id="GO:0009570">
    <property type="term" value="C:chloroplast stroma"/>
    <property type="evidence" value="ECO:0007669"/>
    <property type="project" value="TreeGrafter"/>
</dbReference>